<reference evidence="1" key="1">
    <citation type="submission" date="2018-02" db="EMBL/GenBank/DDBJ databases">
        <title>Rhizophora mucronata_Transcriptome.</title>
        <authorList>
            <person name="Meera S.P."/>
            <person name="Sreeshan A."/>
            <person name="Augustine A."/>
        </authorList>
    </citation>
    <scope>NUCLEOTIDE SEQUENCE</scope>
    <source>
        <tissue evidence="1">Leaf</tissue>
    </source>
</reference>
<sequence length="70" mass="8065">MNVDLKVKLGSAWWFNRLKVEDLTFSLDCPLPADNYTDATVMLHSLSIYYGNTPIGYLSLVQRLLWFNVP</sequence>
<evidence type="ECO:0000313" key="1">
    <source>
        <dbReference type="EMBL" id="MBX47946.1"/>
    </source>
</evidence>
<accession>A0A2P2NZK8</accession>
<proteinExistence type="predicted"/>
<protein>
    <submittedName>
        <fullName evidence="1">Uncharacterized protein LOC103498698</fullName>
    </submittedName>
</protein>
<dbReference type="EMBL" id="GGEC01067462">
    <property type="protein sequence ID" value="MBX47946.1"/>
    <property type="molecule type" value="Transcribed_RNA"/>
</dbReference>
<name>A0A2P2NZK8_RHIMU</name>
<organism evidence="1">
    <name type="scientific">Rhizophora mucronata</name>
    <name type="common">Asiatic mangrove</name>
    <dbReference type="NCBI Taxonomy" id="61149"/>
    <lineage>
        <taxon>Eukaryota</taxon>
        <taxon>Viridiplantae</taxon>
        <taxon>Streptophyta</taxon>
        <taxon>Embryophyta</taxon>
        <taxon>Tracheophyta</taxon>
        <taxon>Spermatophyta</taxon>
        <taxon>Magnoliopsida</taxon>
        <taxon>eudicotyledons</taxon>
        <taxon>Gunneridae</taxon>
        <taxon>Pentapetalae</taxon>
        <taxon>rosids</taxon>
        <taxon>fabids</taxon>
        <taxon>Malpighiales</taxon>
        <taxon>Rhizophoraceae</taxon>
        <taxon>Rhizophora</taxon>
    </lineage>
</organism>
<dbReference type="AlphaFoldDB" id="A0A2P2NZK8"/>